<name>A0A7J0GNL7_9ERIC</name>
<dbReference type="Pfam" id="PF11460">
    <property type="entry name" value="DUF3007"/>
    <property type="match status" value="1"/>
</dbReference>
<evidence type="ECO:0000256" key="3">
    <source>
        <dbReference type="ARBA" id="ARBA00022614"/>
    </source>
</evidence>
<dbReference type="FunFam" id="3.80.10.10:FF:000502">
    <property type="entry name" value="Predicted protein"/>
    <property type="match status" value="1"/>
</dbReference>
<comment type="subcellular location">
    <subcellularLocation>
        <location evidence="1">Cytoplasm</location>
    </subcellularLocation>
</comment>
<feature type="coiled-coil region" evidence="5">
    <location>
        <begin position="160"/>
        <end position="187"/>
    </location>
</feature>
<accession>A0A7J0GNL7</accession>
<dbReference type="InterPro" id="IPR021562">
    <property type="entry name" value="DUF3007"/>
</dbReference>
<evidence type="ECO:0000256" key="4">
    <source>
        <dbReference type="ARBA" id="ARBA00022737"/>
    </source>
</evidence>
<evidence type="ECO:0000313" key="8">
    <source>
        <dbReference type="EMBL" id="GFZ12304.1"/>
    </source>
</evidence>
<dbReference type="InterPro" id="IPR025875">
    <property type="entry name" value="Leu-rich_rpt_4"/>
</dbReference>
<keyword evidence="2" id="KW-0963">Cytoplasm</keyword>
<organism evidence="8 9">
    <name type="scientific">Actinidia rufa</name>
    <dbReference type="NCBI Taxonomy" id="165716"/>
    <lineage>
        <taxon>Eukaryota</taxon>
        <taxon>Viridiplantae</taxon>
        <taxon>Streptophyta</taxon>
        <taxon>Embryophyta</taxon>
        <taxon>Tracheophyta</taxon>
        <taxon>Spermatophyta</taxon>
        <taxon>Magnoliopsida</taxon>
        <taxon>eudicotyledons</taxon>
        <taxon>Gunneridae</taxon>
        <taxon>Pentapetalae</taxon>
        <taxon>asterids</taxon>
        <taxon>Ericales</taxon>
        <taxon>Actinidiaceae</taxon>
        <taxon>Actinidia</taxon>
    </lineage>
</organism>
<sequence length="1312" mass="148119">MKQDWLTYGKCRVRGLNLSILDIDLLSDQPSQHFNCLNGRLFSVLNEKLVPSLLFCNICHFDANSHNLVILLLQTPFGYTRKDVLLIGLGVTIAGIGLKSGLEFFGVDPLQAGNAVQLIFVLGLTIGWISTYIFRVANKDMTYAQQLRDYESKVMEKRLEGLTEAELEALLEQVEEEKRRLASGEQKNRIHVSLSSNPKFWMAVVTGDRYIESLVKFVEKQTGQLIEGTLVLKLNPVGLHYAQSRLEALSELDGLLAVDYLRAYVSDLGDHRTLEQLRRILRLLTSLKVVSVLPSPARDPTPLSLLPFGRLKVLELRGCDLSTSAARGLLELRHTLEKIICHNSTDALRHIFASRIAEIKDSPQWNRLSFVSCACNGLILMDESLQLLPVVETLDLSRNKFAKVDNIRKCTRLKHLDLGFNHLRTISSFSEVSGRIVKLVLRNNALTTLRGVENLKSLEGLDLSYNVISNFSELEILAGLPSLQNLWLEGNPLCCARWYREQVFSFFLHPDKLKLDEKKISTREFWKSQIIIASRQKRPASFGFYSPAKGGTELEGTINTKRKKHSRLAFIESEEHTMHASSDQESVSCENETQSKEENVISDEEAEIVGLMNKIELLKKERSALWLLEFKDWLNQEPEKFADRSKYDASMLNPDKEQYLKHKTSGRHLGESSRYVSDSFQASGDESSMNMLESDSSFADISSGLNSHQYLDRITEEASKFSTGHTTVNYVPVAERVNLKQGQMKSLSNEGCLPFRAGNYRDPSAVNGDERTGAKISNARNSTIDDIVESNTPSVCPGSPPHYQEDILHRRHNLVEEFLQLSAESYSVASSDSHTSSSEVDFTKFGPVILEGDQSLIEEFSGRSGHEDRHYNKGHEISQLTQNCVYLSDSYTKQTSGVLKLSELDHSQSWHCKVPCSDYDAEIVHCGKQLADWLESKNCKRKPKRRLIPLSEDNNIINGKSKPSLNFNGDLDNCINGVEDEQGRKNICGSIQQSIDRKQTFDNAISSSLSSNGVRILSQSHASLGAEDLVENYFNSNVADLQVHETCRKYMRCNCIIDQNSRYEETEVAVLLSSEQKLYVLLIDSTNDGSGISLKLMGCHEIYDVREIFVGLGLQILRVYIERGATYLFTTRSIDKSRQLLLILQSFDSDMRNQNNCSMKRLGFWKFKWQFGAGSEDLWFSRSLFVLEEQLVVCFEDFMQFGFLSEEMSTSPYYALDSCCFITDISEMVIEARESCCVTLSIECATSEFCTSEEVNVQEDAALTKKKTASGSQTWKLKWFSEDSLRNFVALLKTIHARIGNPSSLLVVRCVS</sequence>
<dbReference type="Pfam" id="PF13855">
    <property type="entry name" value="LRR_8"/>
    <property type="match status" value="1"/>
</dbReference>
<dbReference type="FunFam" id="3.80.10.10:FF:000801">
    <property type="entry name" value="Outer arm dynein light chain 1"/>
    <property type="match status" value="1"/>
</dbReference>
<feature type="region of interest" description="Disordered" evidence="6">
    <location>
        <begin position="578"/>
        <end position="597"/>
    </location>
</feature>
<dbReference type="SUPFAM" id="SSF52058">
    <property type="entry name" value="L domain-like"/>
    <property type="match status" value="1"/>
</dbReference>
<dbReference type="OrthoDB" id="7451790at2759"/>
<evidence type="ECO:0000313" key="9">
    <source>
        <dbReference type="Proteomes" id="UP000585474"/>
    </source>
</evidence>
<dbReference type="SMART" id="SM00365">
    <property type="entry name" value="LRR_SD22"/>
    <property type="match status" value="3"/>
</dbReference>
<dbReference type="PROSITE" id="PS51450">
    <property type="entry name" value="LRR"/>
    <property type="match status" value="2"/>
</dbReference>
<dbReference type="Pfam" id="PF12799">
    <property type="entry name" value="LRR_4"/>
    <property type="match status" value="1"/>
</dbReference>
<evidence type="ECO:0000256" key="1">
    <source>
        <dbReference type="ARBA" id="ARBA00004496"/>
    </source>
</evidence>
<dbReference type="PANTHER" id="PTHR15454:SF69">
    <property type="entry name" value="SERINE_THREONINE-PROTEIN KINASE 11-INTERACTING PROTEIN"/>
    <property type="match status" value="1"/>
</dbReference>
<keyword evidence="3" id="KW-0433">Leucine-rich repeat</keyword>
<evidence type="ECO:0000256" key="5">
    <source>
        <dbReference type="SAM" id="Coils"/>
    </source>
</evidence>
<dbReference type="PANTHER" id="PTHR15454">
    <property type="entry name" value="NISCHARIN RELATED"/>
    <property type="match status" value="1"/>
</dbReference>
<evidence type="ECO:0000256" key="7">
    <source>
        <dbReference type="SAM" id="Phobius"/>
    </source>
</evidence>
<keyword evidence="4" id="KW-0677">Repeat</keyword>
<comment type="caution">
    <text evidence="8">The sequence shown here is derived from an EMBL/GenBank/DDBJ whole genome shotgun (WGS) entry which is preliminary data.</text>
</comment>
<proteinExistence type="predicted"/>
<keyword evidence="7" id="KW-0472">Membrane</keyword>
<gene>
    <name evidence="8" type="ORF">Acr_23g0006890</name>
</gene>
<reference evidence="8 9" key="1">
    <citation type="submission" date="2019-07" db="EMBL/GenBank/DDBJ databases">
        <title>De Novo Assembly of kiwifruit Actinidia rufa.</title>
        <authorList>
            <person name="Sugita-Konishi S."/>
            <person name="Sato K."/>
            <person name="Mori E."/>
            <person name="Abe Y."/>
            <person name="Kisaki G."/>
            <person name="Hamano K."/>
            <person name="Suezawa K."/>
            <person name="Otani M."/>
            <person name="Fukuda T."/>
            <person name="Manabe T."/>
            <person name="Gomi K."/>
            <person name="Tabuchi M."/>
            <person name="Akimitsu K."/>
            <person name="Kataoka I."/>
        </authorList>
    </citation>
    <scope>NUCLEOTIDE SEQUENCE [LARGE SCALE GENOMIC DNA]</scope>
    <source>
        <strain evidence="9">cv. Fuchu</strain>
    </source>
</reference>
<feature type="compositionally biased region" description="Polar residues" evidence="6">
    <location>
        <begin position="579"/>
        <end position="592"/>
    </location>
</feature>
<keyword evidence="5" id="KW-0175">Coiled coil</keyword>
<evidence type="ECO:0000256" key="6">
    <source>
        <dbReference type="SAM" id="MobiDB-lite"/>
    </source>
</evidence>
<dbReference type="EMBL" id="BJWL01000023">
    <property type="protein sequence ID" value="GFZ12304.1"/>
    <property type="molecule type" value="Genomic_DNA"/>
</dbReference>
<evidence type="ECO:0000256" key="2">
    <source>
        <dbReference type="ARBA" id="ARBA00022490"/>
    </source>
</evidence>
<keyword evidence="7" id="KW-1133">Transmembrane helix</keyword>
<feature type="transmembrane region" description="Helical" evidence="7">
    <location>
        <begin position="84"/>
        <end position="102"/>
    </location>
</feature>
<protein>
    <submittedName>
        <fullName evidence="8">Outer arm dynein light chain 1 protein</fullName>
    </submittedName>
</protein>
<keyword evidence="9" id="KW-1185">Reference proteome</keyword>
<dbReference type="GO" id="GO:0005737">
    <property type="term" value="C:cytoplasm"/>
    <property type="evidence" value="ECO:0007669"/>
    <property type="project" value="UniProtKB-SubCell"/>
</dbReference>
<dbReference type="InterPro" id="IPR001611">
    <property type="entry name" value="Leu-rich_rpt"/>
</dbReference>
<dbReference type="Proteomes" id="UP000585474">
    <property type="component" value="Unassembled WGS sequence"/>
</dbReference>
<feature type="transmembrane region" description="Helical" evidence="7">
    <location>
        <begin position="114"/>
        <end position="134"/>
    </location>
</feature>
<keyword evidence="7" id="KW-0812">Transmembrane</keyword>
<dbReference type="Gene3D" id="3.80.10.10">
    <property type="entry name" value="Ribonuclease Inhibitor"/>
    <property type="match status" value="1"/>
</dbReference>
<dbReference type="InterPro" id="IPR032675">
    <property type="entry name" value="LRR_dom_sf"/>
</dbReference>